<keyword evidence="3" id="KW-1185">Reference proteome</keyword>
<evidence type="ECO:0000259" key="1">
    <source>
        <dbReference type="Pfam" id="PF00857"/>
    </source>
</evidence>
<dbReference type="PANTHER" id="PTHR14119">
    <property type="entry name" value="HYDROLASE"/>
    <property type="match status" value="1"/>
</dbReference>
<evidence type="ECO:0000313" key="2">
    <source>
        <dbReference type="EMBL" id="MFC3676801.1"/>
    </source>
</evidence>
<dbReference type="PANTHER" id="PTHR14119:SF3">
    <property type="entry name" value="ISOCHORISMATASE DOMAIN-CONTAINING PROTEIN 2"/>
    <property type="match status" value="1"/>
</dbReference>
<dbReference type="InterPro" id="IPR000868">
    <property type="entry name" value="Isochorismatase-like_dom"/>
</dbReference>
<protein>
    <submittedName>
        <fullName evidence="2">Hydrolase</fullName>
    </submittedName>
</protein>
<proteinExistence type="predicted"/>
<dbReference type="InterPro" id="IPR036380">
    <property type="entry name" value="Isochorismatase-like_sf"/>
</dbReference>
<evidence type="ECO:0000313" key="3">
    <source>
        <dbReference type="Proteomes" id="UP001595711"/>
    </source>
</evidence>
<feature type="domain" description="Isochorismatase-like" evidence="1">
    <location>
        <begin position="8"/>
        <end position="157"/>
    </location>
</feature>
<dbReference type="RefSeq" id="WP_379727983.1">
    <property type="nucleotide sequence ID" value="NZ_JBHRYJ010000003.1"/>
</dbReference>
<dbReference type="CDD" id="cd01012">
    <property type="entry name" value="YcaC_related"/>
    <property type="match status" value="1"/>
</dbReference>
<dbReference type="EMBL" id="JBHRYJ010000003">
    <property type="protein sequence ID" value="MFC3676801.1"/>
    <property type="molecule type" value="Genomic_DNA"/>
</dbReference>
<dbReference type="InterPro" id="IPR050993">
    <property type="entry name" value="Isochorismatase_domain"/>
</dbReference>
<comment type="caution">
    <text evidence="2">The sequence shown here is derived from an EMBL/GenBank/DDBJ whole genome shotgun (WGS) entry which is preliminary data.</text>
</comment>
<dbReference type="Proteomes" id="UP001595711">
    <property type="component" value="Unassembled WGS sequence"/>
</dbReference>
<accession>A0ABV7VJS3</accession>
<gene>
    <name evidence="2" type="ORF">ACFOOQ_14685</name>
</gene>
<sequence>MLLSAADSLLLVVDIQDRLLPVMMDGDRVVQNTVRLLQAAQALDVPILLTEQYPQGLGATVAPVRAAAGDAPVLAKRDFSAYADPAVRAHIADSDRRHVVIAGIEAHVCVLQTALQLAAARYHVVVVADATSSRHADSVAVAQQRMAVAGVTLVTTEMCLFEWLGTAAHPAFKAVTSLIK</sequence>
<dbReference type="SUPFAM" id="SSF52499">
    <property type="entry name" value="Isochorismatase-like hydrolases"/>
    <property type="match status" value="1"/>
</dbReference>
<dbReference type="Gene3D" id="3.40.50.850">
    <property type="entry name" value="Isochorismatase-like"/>
    <property type="match status" value="1"/>
</dbReference>
<name>A0ABV7VJS3_9PROT</name>
<dbReference type="Pfam" id="PF00857">
    <property type="entry name" value="Isochorismatase"/>
    <property type="match status" value="1"/>
</dbReference>
<dbReference type="GO" id="GO:0016787">
    <property type="term" value="F:hydrolase activity"/>
    <property type="evidence" value="ECO:0007669"/>
    <property type="project" value="UniProtKB-KW"/>
</dbReference>
<reference evidence="3" key="1">
    <citation type="journal article" date="2019" name="Int. J. Syst. Evol. Microbiol.">
        <title>The Global Catalogue of Microorganisms (GCM) 10K type strain sequencing project: providing services to taxonomists for standard genome sequencing and annotation.</title>
        <authorList>
            <consortium name="The Broad Institute Genomics Platform"/>
            <consortium name="The Broad Institute Genome Sequencing Center for Infectious Disease"/>
            <person name="Wu L."/>
            <person name="Ma J."/>
        </authorList>
    </citation>
    <scope>NUCLEOTIDE SEQUENCE [LARGE SCALE GENOMIC DNA]</scope>
    <source>
        <strain evidence="3">KCTC 42182</strain>
    </source>
</reference>
<keyword evidence="2" id="KW-0378">Hydrolase</keyword>
<organism evidence="2 3">
    <name type="scientific">Ferrovibrio xuzhouensis</name>
    <dbReference type="NCBI Taxonomy" id="1576914"/>
    <lineage>
        <taxon>Bacteria</taxon>
        <taxon>Pseudomonadati</taxon>
        <taxon>Pseudomonadota</taxon>
        <taxon>Alphaproteobacteria</taxon>
        <taxon>Rhodospirillales</taxon>
        <taxon>Rhodospirillaceae</taxon>
        <taxon>Ferrovibrio</taxon>
    </lineage>
</organism>